<organism evidence="2 3">
    <name type="scientific">Candidatus Staskawiczbacteria bacterium RIFCSPLOWO2_01_FULL_33_9</name>
    <dbReference type="NCBI Taxonomy" id="1802211"/>
    <lineage>
        <taxon>Bacteria</taxon>
        <taxon>Candidatus Staskawicziibacteriota</taxon>
    </lineage>
</organism>
<evidence type="ECO:0000313" key="3">
    <source>
        <dbReference type="Proteomes" id="UP000176308"/>
    </source>
</evidence>
<reference evidence="2 3" key="1">
    <citation type="journal article" date="2016" name="Nat. Commun.">
        <title>Thousands of microbial genomes shed light on interconnected biogeochemical processes in an aquifer system.</title>
        <authorList>
            <person name="Anantharaman K."/>
            <person name="Brown C.T."/>
            <person name="Hug L.A."/>
            <person name="Sharon I."/>
            <person name="Castelle C.J."/>
            <person name="Probst A.J."/>
            <person name="Thomas B.C."/>
            <person name="Singh A."/>
            <person name="Wilkins M.J."/>
            <person name="Karaoz U."/>
            <person name="Brodie E.L."/>
            <person name="Williams K.H."/>
            <person name="Hubbard S.S."/>
            <person name="Banfield J.F."/>
        </authorList>
    </citation>
    <scope>NUCLEOTIDE SEQUENCE [LARGE SCALE GENOMIC DNA]</scope>
</reference>
<evidence type="ECO:0000256" key="1">
    <source>
        <dbReference type="SAM" id="Phobius"/>
    </source>
</evidence>
<evidence type="ECO:0000313" key="2">
    <source>
        <dbReference type="EMBL" id="OGZ70100.1"/>
    </source>
</evidence>
<proteinExistence type="predicted"/>
<gene>
    <name evidence="2" type="ORF">A2904_00370</name>
</gene>
<keyword evidence="1" id="KW-0812">Transmembrane</keyword>
<keyword evidence="1" id="KW-1133">Transmembrane helix</keyword>
<sequence length="65" mass="7704">MNIHNYIEKLRALPDKQKKIILWTIVIILALVMGFFWIRSAINSFSKIEESIKKVNIPTYIEENK</sequence>
<dbReference type="EMBL" id="MHOX01000036">
    <property type="protein sequence ID" value="OGZ70100.1"/>
    <property type="molecule type" value="Genomic_DNA"/>
</dbReference>
<name>A0A1G2I6V0_9BACT</name>
<dbReference type="Proteomes" id="UP000176308">
    <property type="component" value="Unassembled WGS sequence"/>
</dbReference>
<comment type="caution">
    <text evidence="2">The sequence shown here is derived from an EMBL/GenBank/DDBJ whole genome shotgun (WGS) entry which is preliminary data.</text>
</comment>
<protein>
    <submittedName>
        <fullName evidence="2">Uncharacterized protein</fullName>
    </submittedName>
</protein>
<accession>A0A1G2I6V0</accession>
<feature type="transmembrane region" description="Helical" evidence="1">
    <location>
        <begin position="20"/>
        <end position="38"/>
    </location>
</feature>
<keyword evidence="1" id="KW-0472">Membrane</keyword>
<dbReference type="AlphaFoldDB" id="A0A1G2I6V0"/>